<dbReference type="Pfam" id="PF16363">
    <property type="entry name" value="GDP_Man_Dehyd"/>
    <property type="match status" value="1"/>
</dbReference>
<reference evidence="2 3" key="1">
    <citation type="submission" date="2024-09" db="EMBL/GenBank/DDBJ databases">
        <authorList>
            <person name="Sun Q."/>
            <person name="Mori K."/>
        </authorList>
    </citation>
    <scope>NUCLEOTIDE SEQUENCE [LARGE SCALE GENOMIC DNA]</scope>
    <source>
        <strain evidence="2 3">TISTR 2452</strain>
    </source>
</reference>
<proteinExistence type="predicted"/>
<protein>
    <submittedName>
        <fullName evidence="2">CDP-glucose 4,6-dehydratase</fullName>
        <ecNumber evidence="2">4.2.1.45</ecNumber>
    </submittedName>
</protein>
<dbReference type="NCBIfam" id="TIGR02622">
    <property type="entry name" value="CDP_4_6_dhtase"/>
    <property type="match status" value="1"/>
</dbReference>
<gene>
    <name evidence="2" type="primary">rfbG</name>
    <name evidence="2" type="ORF">ACFFSY_29115</name>
</gene>
<evidence type="ECO:0000259" key="1">
    <source>
        <dbReference type="Pfam" id="PF16363"/>
    </source>
</evidence>
<dbReference type="InterPro" id="IPR036291">
    <property type="entry name" value="NAD(P)-bd_dom_sf"/>
</dbReference>
<dbReference type="Proteomes" id="UP001589747">
    <property type="component" value="Unassembled WGS sequence"/>
</dbReference>
<dbReference type="CDD" id="cd05252">
    <property type="entry name" value="CDP_GD_SDR_e"/>
    <property type="match status" value="1"/>
</dbReference>
<dbReference type="PANTHER" id="PTHR43000">
    <property type="entry name" value="DTDP-D-GLUCOSE 4,6-DEHYDRATASE-RELATED"/>
    <property type="match status" value="1"/>
</dbReference>
<dbReference type="InterPro" id="IPR013445">
    <property type="entry name" value="CDP_4_6_deHydtase"/>
</dbReference>
<dbReference type="EMBL" id="JBHMDO010000047">
    <property type="protein sequence ID" value="MFB9330022.1"/>
    <property type="molecule type" value="Genomic_DNA"/>
</dbReference>
<dbReference type="InterPro" id="IPR016040">
    <property type="entry name" value="NAD(P)-bd_dom"/>
</dbReference>
<keyword evidence="3" id="KW-1185">Reference proteome</keyword>
<dbReference type="EC" id="4.2.1.45" evidence="2"/>
<sequence length="357" mass="40503">MPNPSFWKGKKVLLTGHSGFKGTWLTMWLHDLGAHVAGYSLAPASAPNMFHLTEAANSCTNYVGDINDFSRLLAVMTQTQPDIIVHMAAQPLVRTSYLFPTETFQTNILGTVHVFEAARQTKSVRVIINVTSDKCYENTDTGPMFYKESDRIGGHDPYSASKGCSELITESYRQSFFHDHGPYDQRLASARAGNVIGGGDWAEDRLLPDIVRALLHSEPLTIRNPHSVRPWQHVLEPLSGYLLLAEKCWADRAYCRGWNFGPMSQDMLTVEQIVKKTTARWGKDLDIHEDYRARPRESAVLRLDSSDAILRLGWRPKLSIHSAIEWTVDWYKSYEAGMNMRAYTLKQIERFHELEGV</sequence>
<dbReference type="SUPFAM" id="SSF51735">
    <property type="entry name" value="NAD(P)-binding Rossmann-fold domains"/>
    <property type="match status" value="1"/>
</dbReference>
<feature type="domain" description="NAD(P)-binding" evidence="1">
    <location>
        <begin position="13"/>
        <end position="325"/>
    </location>
</feature>
<dbReference type="GO" id="GO:0047733">
    <property type="term" value="F:CDP-glucose 4,6-dehydratase activity"/>
    <property type="evidence" value="ECO:0007669"/>
    <property type="project" value="UniProtKB-EC"/>
</dbReference>
<accession>A0ABV5L135</accession>
<keyword evidence="2" id="KW-0456">Lyase</keyword>
<dbReference type="RefSeq" id="WP_377500824.1">
    <property type="nucleotide sequence ID" value="NZ_JBHMDO010000047.1"/>
</dbReference>
<comment type="caution">
    <text evidence="2">The sequence shown here is derived from an EMBL/GenBank/DDBJ whole genome shotgun (WGS) entry which is preliminary data.</text>
</comment>
<dbReference type="Gene3D" id="3.90.25.10">
    <property type="entry name" value="UDP-galactose 4-epimerase, domain 1"/>
    <property type="match status" value="1"/>
</dbReference>
<evidence type="ECO:0000313" key="2">
    <source>
        <dbReference type="EMBL" id="MFB9330022.1"/>
    </source>
</evidence>
<organism evidence="2 3">
    <name type="scientific">Paenibacillus aurantiacus</name>
    <dbReference type="NCBI Taxonomy" id="1936118"/>
    <lineage>
        <taxon>Bacteria</taxon>
        <taxon>Bacillati</taxon>
        <taxon>Bacillota</taxon>
        <taxon>Bacilli</taxon>
        <taxon>Bacillales</taxon>
        <taxon>Paenibacillaceae</taxon>
        <taxon>Paenibacillus</taxon>
    </lineage>
</organism>
<evidence type="ECO:0000313" key="3">
    <source>
        <dbReference type="Proteomes" id="UP001589747"/>
    </source>
</evidence>
<name>A0ABV5L135_9BACL</name>
<dbReference type="Gene3D" id="3.40.50.720">
    <property type="entry name" value="NAD(P)-binding Rossmann-like Domain"/>
    <property type="match status" value="1"/>
</dbReference>